<dbReference type="InterPro" id="IPR025041">
    <property type="entry name" value="DUF3983"/>
</dbReference>
<keyword evidence="2" id="KW-1185">Reference proteome</keyword>
<organism evidence="1 2">
    <name type="scientific">Bacillus phage AP631</name>
    <dbReference type="NCBI Taxonomy" id="2483609"/>
    <lineage>
        <taxon>Viruses</taxon>
        <taxon>Duplodnaviria</taxon>
        <taxon>Heunggongvirae</taxon>
        <taxon>Uroviricota</taxon>
        <taxon>Caudoviricetes</taxon>
        <taxon>Wbetavirus</taxon>
        <taxon>Wbetavirus AP631</taxon>
    </lineage>
</organism>
<evidence type="ECO:0008006" key="3">
    <source>
        <dbReference type="Google" id="ProtNLM"/>
    </source>
</evidence>
<evidence type="ECO:0000313" key="1">
    <source>
        <dbReference type="EMBL" id="AZF88393.1"/>
    </source>
</evidence>
<dbReference type="EMBL" id="MK085976">
    <property type="protein sequence ID" value="AZF88393.1"/>
    <property type="molecule type" value="Genomic_DNA"/>
</dbReference>
<name>A0A3G8F2K7_9CAUD</name>
<accession>A0A3G8F2K7</accession>
<dbReference type="Pfam" id="PF13137">
    <property type="entry name" value="DUF3983"/>
    <property type="match status" value="1"/>
</dbReference>
<gene>
    <name evidence="1" type="ORF">AP631_0048</name>
</gene>
<evidence type="ECO:0000313" key="2">
    <source>
        <dbReference type="Proteomes" id="UP000271896"/>
    </source>
</evidence>
<proteinExistence type="predicted"/>
<reference evidence="1 2" key="1">
    <citation type="submission" date="2018-10" db="EMBL/GenBank/DDBJ databases">
        <title>Sequencing Bacillus anthracis Typing Phage AP631.</title>
        <authorList>
            <person name="Liu X."/>
            <person name="Wang D."/>
            <person name="Pan C."/>
            <person name="Feng E."/>
            <person name="Fan H."/>
            <person name="Li M."/>
            <person name="Zhu L."/>
            <person name="Liang X."/>
            <person name="Tong Y."/>
            <person name="Wang H."/>
        </authorList>
    </citation>
    <scope>NUCLEOTIDE SEQUENCE [LARGE SCALE GENOMIC DNA]</scope>
</reference>
<sequence length="40" mass="4922">MRTWKKKHLKRAILNRQREIDKEWTAAAWRNIFVKSGIIK</sequence>
<dbReference type="Proteomes" id="UP000271896">
    <property type="component" value="Segment"/>
</dbReference>
<protein>
    <recommendedName>
        <fullName evidence="3">DUF3983 domain-containing protein</fullName>
    </recommendedName>
</protein>